<organism evidence="5 6">
    <name type="scientific">Paenibacillus naphthalenovorans</name>
    <dbReference type="NCBI Taxonomy" id="162209"/>
    <lineage>
        <taxon>Bacteria</taxon>
        <taxon>Bacillati</taxon>
        <taxon>Bacillota</taxon>
        <taxon>Bacilli</taxon>
        <taxon>Bacillales</taxon>
        <taxon>Paenibacillaceae</taxon>
        <taxon>Paenibacillus</taxon>
    </lineage>
</organism>
<dbReference type="PROSITE" id="PS00059">
    <property type="entry name" value="ADH_ZINC"/>
    <property type="match status" value="1"/>
</dbReference>
<dbReference type="GO" id="GO:0016491">
    <property type="term" value="F:oxidoreductase activity"/>
    <property type="evidence" value="ECO:0007669"/>
    <property type="project" value="UniProtKB-KW"/>
</dbReference>
<evidence type="ECO:0000313" key="5">
    <source>
        <dbReference type="EMBL" id="ALS21804.1"/>
    </source>
</evidence>
<comment type="similarity">
    <text evidence="4">Belongs to the zinc-containing alcohol dehydrogenase family.</text>
</comment>
<dbReference type="InterPro" id="IPR002328">
    <property type="entry name" value="ADH_Zn_CS"/>
</dbReference>
<accession>A0A0U2UF27</accession>
<evidence type="ECO:0000256" key="1">
    <source>
        <dbReference type="ARBA" id="ARBA00022723"/>
    </source>
</evidence>
<dbReference type="PANTHER" id="PTHR43401">
    <property type="entry name" value="L-THREONINE 3-DEHYDROGENASE"/>
    <property type="match status" value="1"/>
</dbReference>
<dbReference type="GO" id="GO:0008270">
    <property type="term" value="F:zinc ion binding"/>
    <property type="evidence" value="ECO:0007669"/>
    <property type="project" value="InterPro"/>
</dbReference>
<dbReference type="OrthoDB" id="9777057at2"/>
<dbReference type="STRING" id="162209.IJ22_14280"/>
<dbReference type="InterPro" id="IPR013154">
    <property type="entry name" value="ADH-like_N"/>
</dbReference>
<evidence type="ECO:0000256" key="2">
    <source>
        <dbReference type="ARBA" id="ARBA00022833"/>
    </source>
</evidence>
<dbReference type="PATRIC" id="fig|162209.4.peg.1512"/>
<dbReference type="InterPro" id="IPR013149">
    <property type="entry name" value="ADH-like_C"/>
</dbReference>
<dbReference type="AlphaFoldDB" id="A0A0U2UF27"/>
<dbReference type="InterPro" id="IPR011032">
    <property type="entry name" value="GroES-like_sf"/>
</dbReference>
<reference evidence="6" key="1">
    <citation type="submission" date="2015-12" db="EMBL/GenBank/DDBJ databases">
        <title>Complete genome sequences of two moderately thermophilic Paenibacillus species.</title>
        <authorList>
            <person name="Butler R.III."/>
            <person name="Wang J."/>
            <person name="Stark B.C."/>
            <person name="Pombert J.-F."/>
        </authorList>
    </citation>
    <scope>NUCLEOTIDE SEQUENCE [LARGE SCALE GENOMIC DNA]</scope>
    <source>
        <strain evidence="6">32O-Y</strain>
    </source>
</reference>
<sequence length="358" mass="38889">MKAVKAAVIHKRGALEIRTFPKPVLNDEELLVKVHMCGICGSDQHIFRGDWGEPYPIIPGHEFVGTVEELGKNAAQKHGVKLGDKVAVEMILPCGACRWCKEGFYNLCVKDREEGRQYGCNISCTREPHLFGGWSQVLYVPSNAIVHRIPDHVPWHRAVLTEPLAVTVRAVHLTPPKLGDTVAVIGAGPIGLLTAVAAKAAGAAAVILIGTRDERLALGKQLGADEVIDFRKEDAGSRLLELTGGRGADLVFETAGTPQAQKDSLNYARKGGTVNYLGLTGNRPVTIETDNQMTFKELKLQTSFLSAWGYQGAIDLIASGRFPIEKMVTHEFALDEAEQALQCASNREEKAIKVVLIP</sequence>
<keyword evidence="3" id="KW-0560">Oxidoreductase</keyword>
<dbReference type="SUPFAM" id="SSF51735">
    <property type="entry name" value="NAD(P)-binding Rossmann-fold domains"/>
    <property type="match status" value="1"/>
</dbReference>
<dbReference type="PANTHER" id="PTHR43401:SF2">
    <property type="entry name" value="L-THREONINE 3-DEHYDROGENASE"/>
    <property type="match status" value="1"/>
</dbReference>
<keyword evidence="1 4" id="KW-0479">Metal-binding</keyword>
<dbReference type="RefSeq" id="WP_062408142.1">
    <property type="nucleotide sequence ID" value="NZ_BJCS01000003.1"/>
</dbReference>
<evidence type="ECO:0000256" key="4">
    <source>
        <dbReference type="RuleBase" id="RU361277"/>
    </source>
</evidence>
<dbReference type="InterPro" id="IPR020843">
    <property type="entry name" value="ER"/>
</dbReference>
<comment type="cofactor">
    <cofactor evidence="4">
        <name>Zn(2+)</name>
        <dbReference type="ChEBI" id="CHEBI:29105"/>
    </cofactor>
</comment>
<dbReference type="SMART" id="SM00829">
    <property type="entry name" value="PKS_ER"/>
    <property type="match status" value="1"/>
</dbReference>
<protein>
    <submittedName>
        <fullName evidence="5">Alcohol dehydrogenase</fullName>
    </submittedName>
</protein>
<dbReference type="KEGG" id="pnp:IJ22_14280"/>
<keyword evidence="2 4" id="KW-0862">Zinc</keyword>
<dbReference type="SUPFAM" id="SSF50129">
    <property type="entry name" value="GroES-like"/>
    <property type="match status" value="1"/>
</dbReference>
<keyword evidence="6" id="KW-1185">Reference proteome</keyword>
<name>A0A0U2UF27_9BACL</name>
<dbReference type="Pfam" id="PF08240">
    <property type="entry name" value="ADH_N"/>
    <property type="match status" value="1"/>
</dbReference>
<gene>
    <name evidence="5" type="ORF">IJ22_14280</name>
</gene>
<evidence type="ECO:0000256" key="3">
    <source>
        <dbReference type="ARBA" id="ARBA00023002"/>
    </source>
</evidence>
<proteinExistence type="inferred from homology"/>
<evidence type="ECO:0000313" key="6">
    <source>
        <dbReference type="Proteomes" id="UP000061660"/>
    </source>
</evidence>
<dbReference type="Pfam" id="PF00107">
    <property type="entry name" value="ADH_zinc_N"/>
    <property type="match status" value="1"/>
</dbReference>
<dbReference type="InterPro" id="IPR050129">
    <property type="entry name" value="Zn_alcohol_dh"/>
</dbReference>
<dbReference type="EMBL" id="CP013652">
    <property type="protein sequence ID" value="ALS21804.1"/>
    <property type="molecule type" value="Genomic_DNA"/>
</dbReference>
<dbReference type="Gene3D" id="3.90.180.10">
    <property type="entry name" value="Medium-chain alcohol dehydrogenases, catalytic domain"/>
    <property type="match status" value="1"/>
</dbReference>
<dbReference type="Proteomes" id="UP000061660">
    <property type="component" value="Chromosome"/>
</dbReference>
<dbReference type="Gene3D" id="3.40.50.720">
    <property type="entry name" value="NAD(P)-binding Rossmann-like Domain"/>
    <property type="match status" value="1"/>
</dbReference>
<dbReference type="InterPro" id="IPR036291">
    <property type="entry name" value="NAD(P)-bd_dom_sf"/>
</dbReference>
<reference evidence="5 6" key="2">
    <citation type="journal article" date="2016" name="Genome Announc.">
        <title>Complete Genome Sequences of Two Interactive Moderate Thermophiles, Paenibacillus napthalenovorans 32O-Y and Paenibacillus sp. 32O-W.</title>
        <authorList>
            <person name="Butler R.R.III."/>
            <person name="Wang J."/>
            <person name="Stark B.C."/>
            <person name="Pombert J.F."/>
        </authorList>
    </citation>
    <scope>NUCLEOTIDE SEQUENCE [LARGE SCALE GENOMIC DNA]</scope>
    <source>
        <strain evidence="5 6">32O-Y</strain>
    </source>
</reference>